<dbReference type="AlphaFoldDB" id="A0A223AQE0"/>
<feature type="transmembrane region" description="Helical" evidence="6">
    <location>
        <begin position="41"/>
        <end position="62"/>
    </location>
</feature>
<feature type="transmembrane region" description="Helical" evidence="6">
    <location>
        <begin position="342"/>
        <end position="365"/>
    </location>
</feature>
<feature type="transmembrane region" description="Helical" evidence="6">
    <location>
        <begin position="7"/>
        <end position="29"/>
    </location>
</feature>
<keyword evidence="2" id="KW-0813">Transport</keyword>
<dbReference type="PANTHER" id="PTHR43385">
    <property type="entry name" value="RIBOFLAVIN TRANSPORTER RIBJ"/>
    <property type="match status" value="1"/>
</dbReference>
<evidence type="ECO:0000256" key="6">
    <source>
        <dbReference type="SAM" id="Phobius"/>
    </source>
</evidence>
<feature type="transmembrane region" description="Helical" evidence="6">
    <location>
        <begin position="223"/>
        <end position="245"/>
    </location>
</feature>
<keyword evidence="4 6" id="KW-1133">Transmembrane helix</keyword>
<gene>
    <name evidence="8" type="ORF">AXF17_00970</name>
</gene>
<evidence type="ECO:0000259" key="7">
    <source>
        <dbReference type="PROSITE" id="PS50850"/>
    </source>
</evidence>
<evidence type="ECO:0000256" key="2">
    <source>
        <dbReference type="ARBA" id="ARBA00022448"/>
    </source>
</evidence>
<feature type="transmembrane region" description="Helical" evidence="6">
    <location>
        <begin position="251"/>
        <end position="271"/>
    </location>
</feature>
<dbReference type="EMBL" id="CP016199">
    <property type="protein sequence ID" value="ASS37184.1"/>
    <property type="molecule type" value="Genomic_DNA"/>
</dbReference>
<dbReference type="Gene3D" id="1.20.1250.20">
    <property type="entry name" value="MFS general substrate transporter like domains"/>
    <property type="match status" value="1"/>
</dbReference>
<evidence type="ECO:0000256" key="1">
    <source>
        <dbReference type="ARBA" id="ARBA00004651"/>
    </source>
</evidence>
<protein>
    <submittedName>
        <fullName evidence="8">MFS transporter</fullName>
    </submittedName>
</protein>
<feature type="transmembrane region" description="Helical" evidence="6">
    <location>
        <begin position="105"/>
        <end position="124"/>
    </location>
</feature>
<dbReference type="InterPro" id="IPR020846">
    <property type="entry name" value="MFS_dom"/>
</dbReference>
<dbReference type="PANTHER" id="PTHR43385:SF1">
    <property type="entry name" value="RIBOFLAVIN TRANSPORTER RIBJ"/>
    <property type="match status" value="1"/>
</dbReference>
<dbReference type="OrthoDB" id="9793415at2"/>
<reference evidence="9" key="1">
    <citation type="submission" date="2016-05" db="EMBL/GenBank/DDBJ databases">
        <authorList>
            <person name="Holder M.E."/>
            <person name="Ajami N.J."/>
            <person name="Petrosino J.F."/>
        </authorList>
    </citation>
    <scope>NUCLEOTIDE SEQUENCE [LARGE SCALE GENOMIC DNA]</scope>
    <source>
        <strain evidence="9">ATCC 700696</strain>
    </source>
</reference>
<feature type="domain" description="Major facilitator superfamily (MFS) profile" evidence="7">
    <location>
        <begin position="1"/>
        <end position="401"/>
    </location>
</feature>
<feature type="transmembrane region" description="Helical" evidence="6">
    <location>
        <begin position="136"/>
        <end position="158"/>
    </location>
</feature>
<dbReference type="Pfam" id="PF07690">
    <property type="entry name" value="MFS_1"/>
    <property type="match status" value="1"/>
</dbReference>
<evidence type="ECO:0000256" key="4">
    <source>
        <dbReference type="ARBA" id="ARBA00022989"/>
    </source>
</evidence>
<feature type="transmembrane region" description="Helical" evidence="6">
    <location>
        <begin position="74"/>
        <end position="93"/>
    </location>
</feature>
<comment type="subcellular location">
    <subcellularLocation>
        <location evidence="1">Cell membrane</location>
        <topology evidence="1">Multi-pass membrane protein</topology>
    </subcellularLocation>
</comment>
<feature type="transmembrane region" description="Helical" evidence="6">
    <location>
        <begin position="377"/>
        <end position="396"/>
    </location>
</feature>
<dbReference type="InterPro" id="IPR052983">
    <property type="entry name" value="MFS_Riboflavin_Transporter"/>
</dbReference>
<dbReference type="SUPFAM" id="SSF103473">
    <property type="entry name" value="MFS general substrate transporter"/>
    <property type="match status" value="1"/>
</dbReference>
<dbReference type="InterPro" id="IPR036259">
    <property type="entry name" value="MFS_trans_sf"/>
</dbReference>
<sequence>MNNNKRWLYLGMATISTLFLGLIYAWSLFRTPFAEVFKTWTVAQMSMTFTISMIMFCLGGLIGGQLGKKFGVKVRLLISAVLLLIGFFMVSTLNPADASGSLMKLYLFYGIFGGGGVGIGYNAVITTITKWFPDKVGLASGIMLMGFGLGGLVLGSVVTKFIAKIGIFPTFKLLAITIFVVMLVAAIIIKSPEAPAASASKVAVTDDKTHHYTTAEMMKTGRFWVFFIWAVALNSAGLMVINSAANISLAYGGSAVLGMIVSLFNGAGRIVTGNNFDKFGRKTTSIVNNMFMFAAGVLLVIGGMSHSLIAIIVGLIFVGLAYGGTPTLTSAYVNKAFGSKYFPTNFSIANFSLIPAAIIGPIISAKLLEAAGGKYDSNFYALIVFTLVAFVLWVALNVTSKKSDNEGYK</sequence>
<dbReference type="PROSITE" id="PS50850">
    <property type="entry name" value="MFS"/>
    <property type="match status" value="1"/>
</dbReference>
<dbReference type="GO" id="GO:0005886">
    <property type="term" value="C:plasma membrane"/>
    <property type="evidence" value="ECO:0007669"/>
    <property type="project" value="UniProtKB-SubCell"/>
</dbReference>
<feature type="transmembrane region" description="Helical" evidence="6">
    <location>
        <begin position="291"/>
        <end position="322"/>
    </location>
</feature>
<evidence type="ECO:0000256" key="5">
    <source>
        <dbReference type="ARBA" id="ARBA00023136"/>
    </source>
</evidence>
<proteinExistence type="predicted"/>
<keyword evidence="3 6" id="KW-0812">Transmembrane</keyword>
<organism evidence="8 9">
    <name type="scientific">Mogibacterium pumilum</name>
    <dbReference type="NCBI Taxonomy" id="86332"/>
    <lineage>
        <taxon>Bacteria</taxon>
        <taxon>Bacillati</taxon>
        <taxon>Bacillota</taxon>
        <taxon>Clostridia</taxon>
        <taxon>Peptostreptococcales</taxon>
        <taxon>Anaerovoracaceae</taxon>
        <taxon>Mogibacterium</taxon>
    </lineage>
</organism>
<keyword evidence="5 6" id="KW-0472">Membrane</keyword>
<feature type="transmembrane region" description="Helical" evidence="6">
    <location>
        <begin position="170"/>
        <end position="189"/>
    </location>
</feature>
<evidence type="ECO:0000313" key="9">
    <source>
        <dbReference type="Proteomes" id="UP000214689"/>
    </source>
</evidence>
<dbReference type="RefSeq" id="WP_094233400.1">
    <property type="nucleotide sequence ID" value="NZ_CP016199.1"/>
</dbReference>
<keyword evidence="9" id="KW-1185">Reference proteome</keyword>
<accession>A0A223AQE0</accession>
<dbReference type="GO" id="GO:0022857">
    <property type="term" value="F:transmembrane transporter activity"/>
    <property type="evidence" value="ECO:0007669"/>
    <property type="project" value="InterPro"/>
</dbReference>
<evidence type="ECO:0000256" key="3">
    <source>
        <dbReference type="ARBA" id="ARBA00022692"/>
    </source>
</evidence>
<evidence type="ECO:0000313" key="8">
    <source>
        <dbReference type="EMBL" id="ASS37184.1"/>
    </source>
</evidence>
<dbReference type="Proteomes" id="UP000214689">
    <property type="component" value="Chromosome"/>
</dbReference>
<name>A0A223AQE0_9FIRM</name>
<dbReference type="InterPro" id="IPR011701">
    <property type="entry name" value="MFS"/>
</dbReference>